<evidence type="ECO:0000256" key="4">
    <source>
        <dbReference type="SAM" id="Phobius"/>
    </source>
</evidence>
<dbReference type="Proteomes" id="UP000008672">
    <property type="component" value="Unassembled WGS sequence"/>
</dbReference>
<feature type="compositionally biased region" description="Pro residues" evidence="3">
    <location>
        <begin position="824"/>
        <end position="834"/>
    </location>
</feature>
<reference evidence="6" key="1">
    <citation type="submission" date="2011-08" db="EMBL/GenBank/DDBJ databases">
        <title>The draft genome of Latimeria chalumnae.</title>
        <authorList>
            <person name="Di Palma F."/>
            <person name="Alfoldi J."/>
            <person name="Johnson J."/>
            <person name="Berlin A."/>
            <person name="Gnerre S."/>
            <person name="Jaffe D."/>
            <person name="MacCallum I."/>
            <person name="Young S."/>
            <person name="Walker B.J."/>
            <person name="Lander E."/>
            <person name="Lindblad-Toh K."/>
        </authorList>
    </citation>
    <scope>NUCLEOTIDE SEQUENCE [LARGE SCALE GENOMIC DNA]</scope>
    <source>
        <strain evidence="6">Wild caught</strain>
    </source>
</reference>
<reference evidence="5" key="2">
    <citation type="submission" date="2025-08" db="UniProtKB">
        <authorList>
            <consortium name="Ensembl"/>
        </authorList>
    </citation>
    <scope>IDENTIFICATION</scope>
</reference>
<name>M3XKB6_LATCH</name>
<dbReference type="PANTHER" id="PTHR23158:SF54">
    <property type="entry name" value="TRANSPORT AND GOLGI ORGANIZATION PROTEIN 1 HOMOLOG"/>
    <property type="match status" value="1"/>
</dbReference>
<keyword evidence="1 2" id="KW-0175">Coiled coil</keyword>
<dbReference type="GO" id="GO:0070971">
    <property type="term" value="C:endoplasmic reticulum exit site"/>
    <property type="evidence" value="ECO:0007669"/>
    <property type="project" value="TreeGrafter"/>
</dbReference>
<organism evidence="5 6">
    <name type="scientific">Latimeria chalumnae</name>
    <name type="common">Coelacanth</name>
    <dbReference type="NCBI Taxonomy" id="7897"/>
    <lineage>
        <taxon>Eukaryota</taxon>
        <taxon>Metazoa</taxon>
        <taxon>Chordata</taxon>
        <taxon>Craniata</taxon>
        <taxon>Vertebrata</taxon>
        <taxon>Euteleostomi</taxon>
        <taxon>Coelacanthiformes</taxon>
        <taxon>Coelacanthidae</taxon>
        <taxon>Latimeria</taxon>
    </lineage>
</organism>
<dbReference type="SUPFAM" id="SSF57997">
    <property type="entry name" value="Tropomyosin"/>
    <property type="match status" value="1"/>
</dbReference>
<dbReference type="EMBL" id="AFYH01070388">
    <property type="status" value="NOT_ANNOTATED_CDS"/>
    <property type="molecule type" value="Genomic_DNA"/>
</dbReference>
<feature type="region of interest" description="Disordered" evidence="3">
    <location>
        <begin position="516"/>
        <end position="834"/>
    </location>
</feature>
<feature type="region of interest" description="Disordered" evidence="3">
    <location>
        <begin position="461"/>
        <end position="480"/>
    </location>
</feature>
<feature type="compositionally biased region" description="Pro residues" evidence="3">
    <location>
        <begin position="710"/>
        <end position="743"/>
    </location>
</feature>
<feature type="compositionally biased region" description="Polar residues" evidence="3">
    <location>
        <begin position="668"/>
        <end position="679"/>
    </location>
</feature>
<feature type="transmembrane region" description="Helical" evidence="4">
    <location>
        <begin position="55"/>
        <end position="76"/>
    </location>
</feature>
<dbReference type="EMBL" id="AFYH01070387">
    <property type="status" value="NOT_ANNOTATED_CDS"/>
    <property type="molecule type" value="Genomic_DNA"/>
</dbReference>
<feature type="compositionally biased region" description="Pro residues" evidence="3">
    <location>
        <begin position="756"/>
        <end position="807"/>
    </location>
</feature>
<dbReference type="AlphaFoldDB" id="M3XKB6"/>
<evidence type="ECO:0000256" key="2">
    <source>
        <dbReference type="SAM" id="Coils"/>
    </source>
</evidence>
<dbReference type="Ensembl" id="ENSLACT00000025141.1">
    <property type="protein sequence ID" value="ENSLACP00000023172.1"/>
    <property type="gene ID" value="ENSLACG00000009055.2"/>
</dbReference>
<keyword evidence="4" id="KW-1133">Transmembrane helix</keyword>
<dbReference type="OMA" id="PANEHTF"/>
<dbReference type="PANTHER" id="PTHR23158">
    <property type="entry name" value="MELANOMA INHIBITORY ACTIVITY-RELATED"/>
    <property type="match status" value="1"/>
</dbReference>
<feature type="compositionally biased region" description="Basic and acidic residues" evidence="3">
    <location>
        <begin position="300"/>
        <end position="328"/>
    </location>
</feature>
<dbReference type="GO" id="GO:0005789">
    <property type="term" value="C:endoplasmic reticulum membrane"/>
    <property type="evidence" value="ECO:0007669"/>
    <property type="project" value="TreeGrafter"/>
</dbReference>
<dbReference type="GO" id="GO:0006888">
    <property type="term" value="P:endoplasmic reticulum to Golgi vesicle-mediated transport"/>
    <property type="evidence" value="ECO:0007669"/>
    <property type="project" value="TreeGrafter"/>
</dbReference>
<keyword evidence="6" id="KW-1185">Reference proteome</keyword>
<evidence type="ECO:0000256" key="3">
    <source>
        <dbReference type="SAM" id="MobiDB-lite"/>
    </source>
</evidence>
<dbReference type="InParanoid" id="M3XKB6"/>
<evidence type="ECO:0000313" key="5">
    <source>
        <dbReference type="Ensembl" id="ENSLACP00000023172.1"/>
    </source>
</evidence>
<evidence type="ECO:0000313" key="6">
    <source>
        <dbReference type="Proteomes" id="UP000008672"/>
    </source>
</evidence>
<dbReference type="GeneTree" id="ENSGT00950000182767"/>
<dbReference type="STRING" id="7897.ENSLACP00000023172"/>
<keyword evidence="4" id="KW-0812">Transmembrane</keyword>
<dbReference type="EMBL" id="AFYH01070389">
    <property type="status" value="NOT_ANNOTATED_CDS"/>
    <property type="molecule type" value="Genomic_DNA"/>
</dbReference>
<dbReference type="Bgee" id="ENSLACG00000009055">
    <property type="expression patterns" value="Expressed in chordate pharynx and 6 other cell types or tissues"/>
</dbReference>
<proteinExistence type="predicted"/>
<reference evidence="5" key="3">
    <citation type="submission" date="2025-09" db="UniProtKB">
        <authorList>
            <consortium name="Ensembl"/>
        </authorList>
    </citation>
    <scope>IDENTIFICATION</scope>
</reference>
<evidence type="ECO:0000256" key="1">
    <source>
        <dbReference type="ARBA" id="ARBA00023054"/>
    </source>
</evidence>
<dbReference type="InterPro" id="IPR051500">
    <property type="entry name" value="cTAGE_MIA/OTOR"/>
</dbReference>
<feature type="compositionally biased region" description="Basic and acidic residues" evidence="3">
    <location>
        <begin position="464"/>
        <end position="480"/>
    </location>
</feature>
<feature type="compositionally biased region" description="Basic and acidic residues" evidence="3">
    <location>
        <begin position="576"/>
        <end position="587"/>
    </location>
</feature>
<dbReference type="GO" id="GO:0009306">
    <property type="term" value="P:protein secretion"/>
    <property type="evidence" value="ECO:0007669"/>
    <property type="project" value="TreeGrafter"/>
</dbReference>
<sequence>MDLHGEGVTGPSSTAGAHHVGPVFLFYYTCLVTKITELIAALPEDMRPGPNFYGIPWEPVVVSALVGFLTVVVFLWRTVLAVKSRMYQVTEKQMANKIATLIEEKCQALEKVSLFEKKLSEANEALEQVEKQNTTTSVETKELENTCKQLEKEKQQLEDYVETLSKSLKAEQEKSIEQERLATESNKSIKELEKTVTAQSAKLSEVQSALNEFKCREEKVKSDLRAAQEENAQLKQSKEQLLKEAEGWSERHSEMNEQLKVFQMAQKDLEEALAYKENEIDVLTDCIVQLRQIDNDTESETEKEGSSLEKEGESALRNGELPDKKSEKVKLKIKQMMDVSRVKTTLKIVEEERDRFQAKLSDEEKARHELEERIKKLEHDAGTLVTEKSHYENECKTMQQKVEILTELYQQKEMALQKKLTQEEYQRQEKEQKLSAADEKAIQANQDVQTYRRRIQEMEEELEKTERAYKSQVSSHEKKSHENWLVARTAERALVEEKRATANLRQKVMELNLKMSELQRPSIVKPTPGRLERQAMPRRGPLGHDDSYGPSPVSGGAPSPPLMMEVPGRPPSATLGRREMPLDRTDSALRGLSGPPPPRDYFGPVSERRGPPSDRSSPPSQMGRRPSGPTLGSDIPPGPRRPPSETSGRISGPAELRGGPPPSRHDIANSSGPRTSSPSLAVDGVVNPNAQGPPSFPGTPIMNSPMIGQQPPPSGPRYGPPLPSRPYGPRPPPFVRGPPPGPRDYPFGPSRIRDLPPGPLLPPFGPRDHPAAPPPMSKDYPLGPPRDYPPGPLLPPYGPRDFPPPLPRDISPGQIPPQGIRDYPPGPPPPHNRR</sequence>
<dbReference type="eggNOG" id="ENOG502QS87">
    <property type="taxonomic scope" value="Eukaryota"/>
</dbReference>
<accession>M3XKB6</accession>
<dbReference type="HOGENOM" id="CLU_002106_0_0_1"/>
<keyword evidence="4" id="KW-0472">Membrane</keyword>
<gene>
    <name evidence="5" type="primary">MIA3</name>
</gene>
<feature type="coiled-coil region" evidence="2">
    <location>
        <begin position="112"/>
        <end position="258"/>
    </location>
</feature>
<dbReference type="GO" id="GO:0035459">
    <property type="term" value="P:vesicle cargo loading"/>
    <property type="evidence" value="ECO:0007669"/>
    <property type="project" value="TreeGrafter"/>
</dbReference>
<feature type="region of interest" description="Disordered" evidence="3">
    <location>
        <begin position="296"/>
        <end position="328"/>
    </location>
</feature>
<protein>
    <submittedName>
        <fullName evidence="5">MIA SH3 domain ER export factor 3</fullName>
    </submittedName>
</protein>